<dbReference type="SUPFAM" id="SSF51735">
    <property type="entry name" value="NAD(P)-binding Rossmann-fold domains"/>
    <property type="match status" value="1"/>
</dbReference>
<comment type="caution">
    <text evidence="3">The sequence shown here is derived from an EMBL/GenBank/DDBJ whole genome shotgun (WGS) entry which is preliminary data.</text>
</comment>
<dbReference type="Pfam" id="PF13561">
    <property type="entry name" value="adh_short_C2"/>
    <property type="match status" value="1"/>
</dbReference>
<organism evidence="3 4">
    <name type="scientific">Solirubrobacter ginsenosidimutans</name>
    <dbReference type="NCBI Taxonomy" id="490573"/>
    <lineage>
        <taxon>Bacteria</taxon>
        <taxon>Bacillati</taxon>
        <taxon>Actinomycetota</taxon>
        <taxon>Thermoleophilia</taxon>
        <taxon>Solirubrobacterales</taxon>
        <taxon>Solirubrobacteraceae</taxon>
        <taxon>Solirubrobacter</taxon>
    </lineage>
</organism>
<dbReference type="Proteomes" id="UP001149140">
    <property type="component" value="Unassembled WGS sequence"/>
</dbReference>
<dbReference type="AlphaFoldDB" id="A0A9X3MQ78"/>
<evidence type="ECO:0000313" key="3">
    <source>
        <dbReference type="EMBL" id="MDA0159243.1"/>
    </source>
</evidence>
<reference evidence="3" key="1">
    <citation type="submission" date="2022-10" db="EMBL/GenBank/DDBJ databases">
        <title>The WGS of Solirubrobacter ginsenosidimutans DSM 21036.</title>
        <authorList>
            <person name="Jiang Z."/>
        </authorList>
    </citation>
    <scope>NUCLEOTIDE SEQUENCE</scope>
    <source>
        <strain evidence="3">DSM 21036</strain>
    </source>
</reference>
<comment type="similarity">
    <text evidence="1">Belongs to the short-chain dehydrogenases/reductases (SDR) family.</text>
</comment>
<dbReference type="PROSITE" id="PS00061">
    <property type="entry name" value="ADH_SHORT"/>
    <property type="match status" value="1"/>
</dbReference>
<proteinExistence type="inferred from homology"/>
<keyword evidence="2" id="KW-0560">Oxidoreductase</keyword>
<evidence type="ECO:0000313" key="4">
    <source>
        <dbReference type="Proteomes" id="UP001149140"/>
    </source>
</evidence>
<dbReference type="PRINTS" id="PR00081">
    <property type="entry name" value="GDHRDH"/>
</dbReference>
<dbReference type="InterPro" id="IPR002347">
    <property type="entry name" value="SDR_fam"/>
</dbReference>
<dbReference type="Gene3D" id="3.40.50.720">
    <property type="entry name" value="NAD(P)-binding Rossmann-like Domain"/>
    <property type="match status" value="1"/>
</dbReference>
<dbReference type="PANTHER" id="PTHR42760">
    <property type="entry name" value="SHORT-CHAIN DEHYDROGENASES/REDUCTASES FAMILY MEMBER"/>
    <property type="match status" value="1"/>
</dbReference>
<dbReference type="InterPro" id="IPR036291">
    <property type="entry name" value="NAD(P)-bd_dom_sf"/>
</dbReference>
<dbReference type="PRINTS" id="PR00080">
    <property type="entry name" value="SDRFAMILY"/>
</dbReference>
<gene>
    <name evidence="3" type="ORF">OM076_03110</name>
</gene>
<sequence length="225" mass="23245">MAGRVALVTGARQGVGRSIATALAEAGAEVIGTSREAGDGLRALDVADPQQIDALMAEIGRLDILVNNAGLSIRRPAGEYAVDEWDAVLDVNLRGPFLMARAAAARMPGGGRIINLSSTYARATVTERAPYAASKAGLEHLTRVLALEWAPRGILVNAVAPGLTDTETRAAVLADPEQAARRAAEIPLGRIGEADDVAGAVLLLASEAGRFITGQTIVVDGGYTL</sequence>
<dbReference type="GO" id="GO:0016616">
    <property type="term" value="F:oxidoreductase activity, acting on the CH-OH group of donors, NAD or NADP as acceptor"/>
    <property type="evidence" value="ECO:0007669"/>
    <property type="project" value="TreeGrafter"/>
</dbReference>
<dbReference type="InterPro" id="IPR020904">
    <property type="entry name" value="Sc_DH/Rdtase_CS"/>
</dbReference>
<accession>A0A9X3MQ78</accession>
<dbReference type="RefSeq" id="WP_270038347.1">
    <property type="nucleotide sequence ID" value="NZ_JAPDOD010000002.1"/>
</dbReference>
<keyword evidence="4" id="KW-1185">Reference proteome</keyword>
<evidence type="ECO:0000256" key="1">
    <source>
        <dbReference type="ARBA" id="ARBA00006484"/>
    </source>
</evidence>
<evidence type="ECO:0000256" key="2">
    <source>
        <dbReference type="ARBA" id="ARBA00023002"/>
    </source>
</evidence>
<protein>
    <submittedName>
        <fullName evidence="3">SDR family oxidoreductase</fullName>
    </submittedName>
</protein>
<name>A0A9X3MQ78_9ACTN</name>
<dbReference type="FunFam" id="3.40.50.720:FF:000084">
    <property type="entry name" value="Short-chain dehydrogenase reductase"/>
    <property type="match status" value="1"/>
</dbReference>
<dbReference type="EMBL" id="JAPDOD010000002">
    <property type="protein sequence ID" value="MDA0159243.1"/>
    <property type="molecule type" value="Genomic_DNA"/>
</dbReference>